<keyword evidence="6 7" id="KW-0862">Zinc</keyword>
<evidence type="ECO:0000256" key="4">
    <source>
        <dbReference type="ARBA" id="ARBA00022490"/>
    </source>
</evidence>
<feature type="domain" description="SprT-like" evidence="8">
    <location>
        <begin position="37"/>
        <end position="186"/>
    </location>
</feature>
<dbReference type="AlphaFoldDB" id="A0A1M5YKH3"/>
<keyword evidence="5 7" id="KW-0479">Metal-binding</keyword>
<dbReference type="InterPro" id="IPR035240">
    <property type="entry name" value="SprT_Zn_ribbon"/>
</dbReference>
<dbReference type="InterPro" id="IPR023483">
    <property type="entry name" value="Uncharacterised_SprT"/>
</dbReference>
<dbReference type="PANTHER" id="PTHR38773">
    <property type="entry name" value="PROTEIN SPRT"/>
    <property type="match status" value="1"/>
</dbReference>
<evidence type="ECO:0000313" key="9">
    <source>
        <dbReference type="EMBL" id="SHI12013.1"/>
    </source>
</evidence>
<comment type="similarity">
    <text evidence="2 7">Belongs to the SprT family.</text>
</comment>
<evidence type="ECO:0000256" key="2">
    <source>
        <dbReference type="ARBA" id="ARBA00006591"/>
    </source>
</evidence>
<gene>
    <name evidence="7" type="primary">sprT</name>
    <name evidence="9" type="ORF">VA7868_01773</name>
</gene>
<evidence type="ECO:0000313" key="10">
    <source>
        <dbReference type="Proteomes" id="UP000184608"/>
    </source>
</evidence>
<dbReference type="NCBIfam" id="NF003421">
    <property type="entry name" value="PRK04860.1"/>
    <property type="match status" value="1"/>
</dbReference>
<feature type="binding site" evidence="7">
    <location>
        <position position="99"/>
    </location>
    <ligand>
        <name>Zn(2+)</name>
        <dbReference type="ChEBI" id="CHEBI:29105"/>
    </ligand>
</feature>
<feature type="active site" evidence="7">
    <location>
        <position position="100"/>
    </location>
</feature>
<dbReference type="Pfam" id="PF10263">
    <property type="entry name" value="SprT-like"/>
    <property type="match status" value="1"/>
</dbReference>
<dbReference type="InterPro" id="IPR006640">
    <property type="entry name" value="SprT-like_domain"/>
</dbReference>
<dbReference type="GO" id="GO:0006950">
    <property type="term" value="P:response to stress"/>
    <property type="evidence" value="ECO:0007669"/>
    <property type="project" value="UniProtKB-ARBA"/>
</dbReference>
<evidence type="ECO:0000256" key="5">
    <source>
        <dbReference type="ARBA" id="ARBA00022723"/>
    </source>
</evidence>
<accession>A0A1M5YKH3</accession>
<dbReference type="GO" id="GO:0008270">
    <property type="term" value="F:zinc ion binding"/>
    <property type="evidence" value="ECO:0007669"/>
    <property type="project" value="UniProtKB-UniRule"/>
</dbReference>
<sequence>MPENPRISKGDSQDTIAMHLKQISPLITPQLHQLAVDKIRQCITIASHHYKTSFHVPELSYQLRGKAAGKAFLQLWEIRLNPVLFSENQHEFITQVIPHEVAHLLTFAQYGQVRPHGREWQHVMTSLFGLSPDTTHDFNVTSVTGKTFEYRCGCQSHALTIRRHNKAERQQATYRCRHCQQLLTYTGKQLS</sequence>
<evidence type="ECO:0000256" key="7">
    <source>
        <dbReference type="HAMAP-Rule" id="MF_00746"/>
    </source>
</evidence>
<protein>
    <recommendedName>
        <fullName evidence="3 7">Protein SprT</fullName>
    </recommendedName>
</protein>
<evidence type="ECO:0000256" key="1">
    <source>
        <dbReference type="ARBA" id="ARBA00004496"/>
    </source>
</evidence>
<dbReference type="PANTHER" id="PTHR38773:SF1">
    <property type="entry name" value="PROTEIN SPRT"/>
    <property type="match status" value="1"/>
</dbReference>
<name>A0A1M5YKH3_9VIBR</name>
<dbReference type="GO" id="GO:0005737">
    <property type="term" value="C:cytoplasm"/>
    <property type="evidence" value="ECO:0007669"/>
    <property type="project" value="UniProtKB-SubCell"/>
</dbReference>
<dbReference type="Proteomes" id="UP000184608">
    <property type="component" value="Unassembled WGS sequence"/>
</dbReference>
<reference evidence="9 10" key="1">
    <citation type="submission" date="2016-11" db="EMBL/GenBank/DDBJ databases">
        <authorList>
            <person name="Jaros S."/>
            <person name="Januszkiewicz K."/>
            <person name="Wedrychowicz H."/>
        </authorList>
    </citation>
    <scope>NUCLEOTIDE SEQUENCE [LARGE SCALE GENOMIC DNA]</scope>
    <source>
        <strain evidence="9 10">CECT 7868</strain>
    </source>
</reference>
<comment type="subcellular location">
    <subcellularLocation>
        <location evidence="1 7">Cytoplasm</location>
    </subcellularLocation>
</comment>
<proteinExistence type="inferred from homology"/>
<keyword evidence="4 7" id="KW-0963">Cytoplasm</keyword>
<organism evidence="9 10">
    <name type="scientific">Vibrio aerogenes CECT 7868</name>
    <dbReference type="NCBI Taxonomy" id="1216006"/>
    <lineage>
        <taxon>Bacteria</taxon>
        <taxon>Pseudomonadati</taxon>
        <taxon>Pseudomonadota</taxon>
        <taxon>Gammaproteobacteria</taxon>
        <taxon>Vibrionales</taxon>
        <taxon>Vibrionaceae</taxon>
        <taxon>Vibrio</taxon>
    </lineage>
</organism>
<dbReference type="HAMAP" id="MF_00746">
    <property type="entry name" value="SprT"/>
    <property type="match status" value="1"/>
</dbReference>
<comment type="cofactor">
    <cofactor evidence="7">
        <name>Zn(2+)</name>
        <dbReference type="ChEBI" id="CHEBI:29105"/>
    </cofactor>
    <text evidence="7">Binds 1 zinc ion.</text>
</comment>
<keyword evidence="10" id="KW-1185">Reference proteome</keyword>
<evidence type="ECO:0000256" key="6">
    <source>
        <dbReference type="ARBA" id="ARBA00022833"/>
    </source>
</evidence>
<dbReference type="STRING" id="1216006.VA7868_01773"/>
<evidence type="ECO:0000256" key="3">
    <source>
        <dbReference type="ARBA" id="ARBA00020082"/>
    </source>
</evidence>
<evidence type="ECO:0000259" key="8">
    <source>
        <dbReference type="SMART" id="SM00731"/>
    </source>
</evidence>
<dbReference type="SMART" id="SM00731">
    <property type="entry name" value="SprT"/>
    <property type="match status" value="1"/>
</dbReference>
<dbReference type="Pfam" id="PF17283">
    <property type="entry name" value="Zn_ribbon_SprT"/>
    <property type="match status" value="1"/>
</dbReference>
<feature type="binding site" evidence="7">
    <location>
        <position position="103"/>
    </location>
    <ligand>
        <name>Zn(2+)</name>
        <dbReference type="ChEBI" id="CHEBI:29105"/>
    </ligand>
</feature>
<dbReference type="EMBL" id="FQXZ01000015">
    <property type="protein sequence ID" value="SHI12013.1"/>
    <property type="molecule type" value="Genomic_DNA"/>
</dbReference>